<dbReference type="KEGG" id="lnu:N7U66_16705"/>
<dbReference type="SUPFAM" id="SSF109854">
    <property type="entry name" value="DinB/YfiT-like putative metalloenzymes"/>
    <property type="match status" value="1"/>
</dbReference>
<dbReference type="EMBL" id="CP113088">
    <property type="protein sequence ID" value="WAC01574.1"/>
    <property type="molecule type" value="Genomic_DNA"/>
</dbReference>
<dbReference type="Pfam" id="PF12867">
    <property type="entry name" value="DinB_2"/>
    <property type="match status" value="1"/>
</dbReference>
<dbReference type="Proteomes" id="UP001164705">
    <property type="component" value="Chromosome"/>
</dbReference>
<feature type="domain" description="DinB-like" evidence="1">
    <location>
        <begin position="56"/>
        <end position="164"/>
    </location>
</feature>
<dbReference type="RefSeq" id="WP_267676187.1">
    <property type="nucleotide sequence ID" value="NZ_CP113088.1"/>
</dbReference>
<evidence type="ECO:0000313" key="2">
    <source>
        <dbReference type="EMBL" id="WAC01574.1"/>
    </source>
</evidence>
<dbReference type="PROSITE" id="PS51257">
    <property type="entry name" value="PROKAR_LIPOPROTEIN"/>
    <property type="match status" value="1"/>
</dbReference>
<evidence type="ECO:0000313" key="3">
    <source>
        <dbReference type="Proteomes" id="UP001164705"/>
    </source>
</evidence>
<name>A0A9E8MWI2_9FLAO</name>
<gene>
    <name evidence="2" type="ORF">N7U66_16705</name>
</gene>
<proteinExistence type="predicted"/>
<organism evidence="2 3">
    <name type="scientific">Lacinutrix neustonica</name>
    <dbReference type="NCBI Taxonomy" id="2980107"/>
    <lineage>
        <taxon>Bacteria</taxon>
        <taxon>Pseudomonadati</taxon>
        <taxon>Bacteroidota</taxon>
        <taxon>Flavobacteriia</taxon>
        <taxon>Flavobacteriales</taxon>
        <taxon>Flavobacteriaceae</taxon>
        <taxon>Lacinutrix</taxon>
    </lineage>
</organism>
<accession>A0A9E8MWI2</accession>
<evidence type="ECO:0000259" key="1">
    <source>
        <dbReference type="Pfam" id="PF12867"/>
    </source>
</evidence>
<keyword evidence="3" id="KW-1185">Reference proteome</keyword>
<reference evidence="2" key="1">
    <citation type="submission" date="2022-11" db="EMBL/GenBank/DDBJ databases">
        <title>Lacinutrix neustonica HL-RS19T sp. nov., isolated from the surface microlayer sample of brackish Lake Shihwa.</title>
        <authorList>
            <person name="Choi J.Y."/>
            <person name="Hwang C.Y."/>
        </authorList>
    </citation>
    <scope>NUCLEOTIDE SEQUENCE</scope>
    <source>
        <strain evidence="2">HL-RS19</strain>
    </source>
</reference>
<dbReference type="InterPro" id="IPR024775">
    <property type="entry name" value="DinB-like"/>
</dbReference>
<dbReference type="Gene3D" id="1.20.120.450">
    <property type="entry name" value="dinb family like domain"/>
    <property type="match status" value="1"/>
</dbReference>
<dbReference type="InterPro" id="IPR034660">
    <property type="entry name" value="DinB/YfiT-like"/>
</dbReference>
<sequence>MQIKRNTIKKLFISVCLGLIVLGCSEKNNEANIKLLLVEQLKNTHSNQEWFVPTKKAIEGITIEQSNWKDTTANHSIGELVSHLIFWNEMNLKAFKGERVAEFEGDNKETFKKNDGQDWGNAMKKLDSIQTEWERLTENATDEQIMNWHSDIANMTAHTAYHTGQIIYIRKLNGWWK</sequence>
<dbReference type="AlphaFoldDB" id="A0A9E8MWI2"/>
<protein>
    <submittedName>
        <fullName evidence="2">DinB family protein</fullName>
    </submittedName>
</protein>